<keyword evidence="5" id="KW-0443">Lipid metabolism</keyword>
<evidence type="ECO:0000256" key="4">
    <source>
        <dbReference type="ARBA" id="ARBA00022989"/>
    </source>
</evidence>
<feature type="region of interest" description="Disordered" evidence="7">
    <location>
        <begin position="1"/>
        <end position="35"/>
    </location>
</feature>
<feature type="transmembrane region" description="Helical" evidence="8">
    <location>
        <begin position="58"/>
        <end position="77"/>
    </location>
</feature>
<evidence type="ECO:0000256" key="8">
    <source>
        <dbReference type="SAM" id="Phobius"/>
    </source>
</evidence>
<dbReference type="GO" id="GO:0140042">
    <property type="term" value="P:lipid droplet formation"/>
    <property type="evidence" value="ECO:0007669"/>
    <property type="project" value="UniProtKB-ARBA"/>
</dbReference>
<evidence type="ECO:0000256" key="6">
    <source>
        <dbReference type="ARBA" id="ARBA00023136"/>
    </source>
</evidence>
<evidence type="ECO:0008006" key="10">
    <source>
        <dbReference type="Google" id="ProtNLM"/>
    </source>
</evidence>
<dbReference type="Pfam" id="PF06775">
    <property type="entry name" value="Seipin"/>
    <property type="match status" value="1"/>
</dbReference>
<organism evidence="9">
    <name type="scientific">Fagus sylvatica</name>
    <name type="common">Beechnut</name>
    <dbReference type="NCBI Taxonomy" id="28930"/>
    <lineage>
        <taxon>Eukaryota</taxon>
        <taxon>Viridiplantae</taxon>
        <taxon>Streptophyta</taxon>
        <taxon>Embryophyta</taxon>
        <taxon>Tracheophyta</taxon>
        <taxon>Spermatophyta</taxon>
        <taxon>Magnoliopsida</taxon>
        <taxon>eudicotyledons</taxon>
        <taxon>Gunneridae</taxon>
        <taxon>Pentapetalae</taxon>
        <taxon>rosids</taxon>
        <taxon>fabids</taxon>
        <taxon>Fagales</taxon>
        <taxon>Fagaceae</taxon>
        <taxon>Fagus</taxon>
    </lineage>
</organism>
<keyword evidence="4 8" id="KW-1133">Transmembrane helix</keyword>
<dbReference type="EMBL" id="OIVN01001063">
    <property type="protein sequence ID" value="SPC89375.1"/>
    <property type="molecule type" value="Genomic_DNA"/>
</dbReference>
<dbReference type="AlphaFoldDB" id="A0A2N9FQG4"/>
<protein>
    <recommendedName>
        <fullName evidence="10">Seipin</fullName>
    </recommendedName>
</protein>
<evidence type="ECO:0000256" key="1">
    <source>
        <dbReference type="ARBA" id="ARBA00004477"/>
    </source>
</evidence>
<evidence type="ECO:0000313" key="9">
    <source>
        <dbReference type="EMBL" id="SPC89375.1"/>
    </source>
</evidence>
<gene>
    <name evidence="9" type="ORF">FSB_LOCUS17257</name>
</gene>
<feature type="transmembrane region" description="Helical" evidence="8">
    <location>
        <begin position="120"/>
        <end position="146"/>
    </location>
</feature>
<reference evidence="9" key="1">
    <citation type="submission" date="2018-02" db="EMBL/GenBank/DDBJ databases">
        <authorList>
            <person name="Cohen D.B."/>
            <person name="Kent A.D."/>
        </authorList>
    </citation>
    <scope>NUCLEOTIDE SEQUENCE</scope>
</reference>
<keyword evidence="2 8" id="KW-0812">Transmembrane</keyword>
<comment type="subcellular location">
    <subcellularLocation>
        <location evidence="1">Endoplasmic reticulum membrane</location>
        <topology evidence="1">Multi-pass membrane protein</topology>
    </subcellularLocation>
</comment>
<dbReference type="PANTHER" id="PTHR21212">
    <property type="entry name" value="BERNARDINELLI-SEIP CONGENITAL LIPODYSTROPHY 2 HOMOLOG BSCL2 PROTEIN"/>
    <property type="match status" value="1"/>
</dbReference>
<dbReference type="InterPro" id="IPR009617">
    <property type="entry name" value="Seipin"/>
</dbReference>
<dbReference type="GO" id="GO:0005789">
    <property type="term" value="C:endoplasmic reticulum membrane"/>
    <property type="evidence" value="ECO:0007669"/>
    <property type="project" value="UniProtKB-SubCell"/>
</dbReference>
<evidence type="ECO:0000256" key="5">
    <source>
        <dbReference type="ARBA" id="ARBA00023098"/>
    </source>
</evidence>
<sequence length="216" mass="24211">MKAYPTARVTTPTTTDPLSTPPHMEDEEDNEKSQQEAYSLIPNPLQFLTKLILFQADLIYNSLVTLFFPISCFLSILHESYYRAEKAKDNLESAVHKVPSTITHGSTLLLKKLTLGLLGVAYVCMILMVVLVLAVLLGIGFVSLWVDKPVFVRDSLYFDYTEAHPKAVFSFGNVGVERKQLMGVPIGHTFHVSLVLLMPESDFNREIGVFQVCPFL</sequence>
<feature type="compositionally biased region" description="Low complexity" evidence="7">
    <location>
        <begin position="1"/>
        <end position="22"/>
    </location>
</feature>
<accession>A0A2N9FQG4</accession>
<keyword evidence="6 8" id="KW-0472">Membrane</keyword>
<dbReference type="CDD" id="cd23995">
    <property type="entry name" value="Seipin_BSCL2_like"/>
    <property type="match status" value="1"/>
</dbReference>
<evidence type="ECO:0000256" key="2">
    <source>
        <dbReference type="ARBA" id="ARBA00022692"/>
    </source>
</evidence>
<dbReference type="PANTHER" id="PTHR21212:SF5">
    <property type="entry name" value="SEIPIN-1"/>
    <property type="match status" value="1"/>
</dbReference>
<keyword evidence="3" id="KW-0256">Endoplasmic reticulum</keyword>
<evidence type="ECO:0000256" key="3">
    <source>
        <dbReference type="ARBA" id="ARBA00022824"/>
    </source>
</evidence>
<proteinExistence type="predicted"/>
<name>A0A2N9FQG4_FAGSY</name>
<dbReference type="GO" id="GO:0006629">
    <property type="term" value="P:lipid metabolic process"/>
    <property type="evidence" value="ECO:0007669"/>
    <property type="project" value="UniProtKB-KW"/>
</dbReference>
<evidence type="ECO:0000256" key="7">
    <source>
        <dbReference type="SAM" id="MobiDB-lite"/>
    </source>
</evidence>